<dbReference type="PROSITE" id="PS51014">
    <property type="entry name" value="COBK_CBIJ"/>
    <property type="match status" value="1"/>
</dbReference>
<keyword evidence="3" id="KW-0560">Oxidoreductase</keyword>
<protein>
    <submittedName>
        <fullName evidence="4">Precorrin-6x reductase</fullName>
    </submittedName>
</protein>
<sequence length="247" mass="27689">MKRILIMGGTSDANRIAKKLKELDDLFLITTTTTDFGGDIAKKYADVVISKPLDKDALKNVILDYSVDLLIDATHPFAVMASKNAIEVAKELNIKYIRYERPLEKFKHPNIIYVKDFEEASKKALGISDKKIFHMAGIKNLKIVVDIVGRDRVVARILPTSINKALELLPPQNIVAMQGVFSKELNKYLILDYNCDVIITKESGDSGGFKEKILGTLEADAMAVVVERPKIDYPIVFNDTDSLIRYL</sequence>
<proteinExistence type="predicted"/>
<accession>H1KYQ7</accession>
<evidence type="ECO:0000313" key="4">
    <source>
        <dbReference type="EMBL" id="EHP86804.1"/>
    </source>
</evidence>
<dbReference type="UniPathway" id="UPA00148"/>
<dbReference type="Pfam" id="PF02571">
    <property type="entry name" value="CbiJ"/>
    <property type="match status" value="1"/>
</dbReference>
<dbReference type="PANTHER" id="PTHR36925:SF1">
    <property type="entry name" value="COBALT-PRECORRIN-6A REDUCTASE"/>
    <property type="match status" value="1"/>
</dbReference>
<dbReference type="AlphaFoldDB" id="H1KYQ7"/>
<comment type="pathway">
    <text evidence="1">Cofactor biosynthesis; adenosylcobalamin biosynthesis.</text>
</comment>
<reference evidence="4 5" key="1">
    <citation type="submission" date="2011-09" db="EMBL/GenBank/DDBJ databases">
        <title>The draft genome of Methanotorris formicicus Mc-S-70.</title>
        <authorList>
            <consortium name="US DOE Joint Genome Institute (JGI-PGF)"/>
            <person name="Lucas S."/>
            <person name="Han J."/>
            <person name="Lapidus A."/>
            <person name="Cheng J.-F."/>
            <person name="Goodwin L."/>
            <person name="Pitluck S."/>
            <person name="Peters L."/>
            <person name="Land M.L."/>
            <person name="Hauser L."/>
            <person name="Sieprawska-Lupa M."/>
            <person name="Takai K."/>
            <person name="Miyazaki J."/>
            <person name="Whitman W."/>
            <person name="Woyke T.J."/>
        </authorList>
    </citation>
    <scope>NUCLEOTIDE SEQUENCE [LARGE SCALE GENOMIC DNA]</scope>
    <source>
        <strain evidence="4 5">Mc-S-70</strain>
    </source>
</reference>
<dbReference type="PANTHER" id="PTHR36925">
    <property type="entry name" value="COBALT-PRECORRIN-6A REDUCTASE"/>
    <property type="match status" value="1"/>
</dbReference>
<name>H1KYQ7_9EURY</name>
<dbReference type="InterPro" id="IPR003723">
    <property type="entry name" value="Precorrin-6x_reduct"/>
</dbReference>
<evidence type="ECO:0000256" key="3">
    <source>
        <dbReference type="ARBA" id="ARBA00023002"/>
    </source>
</evidence>
<dbReference type="GO" id="GO:0016994">
    <property type="term" value="F:precorrin-6A reductase activity"/>
    <property type="evidence" value="ECO:0007669"/>
    <property type="project" value="InterPro"/>
</dbReference>
<dbReference type="OrthoDB" id="6027at2157"/>
<evidence type="ECO:0000313" key="5">
    <source>
        <dbReference type="Proteomes" id="UP000003706"/>
    </source>
</evidence>
<dbReference type="STRING" id="647171.MetfoDRAFT_0930"/>
<dbReference type="RefSeq" id="WP_007044369.1">
    <property type="nucleotide sequence ID" value="NZ_AGJL01000020.1"/>
</dbReference>
<dbReference type="Proteomes" id="UP000003706">
    <property type="component" value="Unassembled WGS sequence"/>
</dbReference>
<dbReference type="EMBL" id="AGJL01000020">
    <property type="protein sequence ID" value="EHP86804.1"/>
    <property type="molecule type" value="Genomic_DNA"/>
</dbReference>
<organism evidence="4 5">
    <name type="scientific">Methanotorris formicicus Mc-S-70</name>
    <dbReference type="NCBI Taxonomy" id="647171"/>
    <lineage>
        <taxon>Archaea</taxon>
        <taxon>Methanobacteriati</taxon>
        <taxon>Methanobacteriota</taxon>
        <taxon>Methanomada group</taxon>
        <taxon>Methanococci</taxon>
        <taxon>Methanococcales</taxon>
        <taxon>Methanocaldococcaceae</taxon>
        <taxon>Methanotorris</taxon>
    </lineage>
</organism>
<dbReference type="GO" id="GO:0009236">
    <property type="term" value="P:cobalamin biosynthetic process"/>
    <property type="evidence" value="ECO:0007669"/>
    <property type="project" value="UniProtKB-UniPathway"/>
</dbReference>
<keyword evidence="5" id="KW-1185">Reference proteome</keyword>
<dbReference type="NCBIfam" id="TIGR00715">
    <property type="entry name" value="precor6x_red"/>
    <property type="match status" value="1"/>
</dbReference>
<dbReference type="PATRIC" id="fig|647171.4.peg.916"/>
<evidence type="ECO:0000256" key="1">
    <source>
        <dbReference type="ARBA" id="ARBA00004953"/>
    </source>
</evidence>
<evidence type="ECO:0000256" key="2">
    <source>
        <dbReference type="ARBA" id="ARBA00022573"/>
    </source>
</evidence>
<comment type="caution">
    <text evidence="4">The sequence shown here is derived from an EMBL/GenBank/DDBJ whole genome shotgun (WGS) entry which is preliminary data.</text>
</comment>
<gene>
    <name evidence="4" type="ORF">MetfoDRAFT_0930</name>
</gene>
<keyword evidence="2" id="KW-0169">Cobalamin biosynthesis</keyword>